<dbReference type="SUPFAM" id="SSF53850">
    <property type="entry name" value="Periplasmic binding protein-like II"/>
    <property type="match status" value="1"/>
</dbReference>
<dbReference type="CDD" id="cd13585">
    <property type="entry name" value="PBP2_TMBP_like"/>
    <property type="match status" value="1"/>
</dbReference>
<dbReference type="PROSITE" id="PS51257">
    <property type="entry name" value="PROKAR_LIPOPROTEIN"/>
    <property type="match status" value="1"/>
</dbReference>
<dbReference type="PANTHER" id="PTHR30061">
    <property type="entry name" value="MALTOSE-BINDING PERIPLASMIC PROTEIN"/>
    <property type="match status" value="1"/>
</dbReference>
<proteinExistence type="inferred from homology"/>
<keyword evidence="2" id="KW-0813">Transport</keyword>
<dbReference type="RefSeq" id="WP_220644651.1">
    <property type="nucleotide sequence ID" value="NZ_CP080647.1"/>
</dbReference>
<evidence type="ECO:0000313" key="6">
    <source>
        <dbReference type="Proteomes" id="UP000827138"/>
    </source>
</evidence>
<evidence type="ECO:0000256" key="1">
    <source>
        <dbReference type="ARBA" id="ARBA00008520"/>
    </source>
</evidence>
<protein>
    <submittedName>
        <fullName evidence="5">Sugar ABC transporter substrate-binding protein</fullName>
    </submittedName>
</protein>
<dbReference type="InterPro" id="IPR006059">
    <property type="entry name" value="SBP"/>
</dbReference>
<reference evidence="5 6" key="1">
    <citation type="submission" date="2021-08" db="EMBL/GenBank/DDBJ databases">
        <authorList>
            <person name="Ping M."/>
        </authorList>
    </citation>
    <scope>NUCLEOTIDE SEQUENCE [LARGE SCALE GENOMIC DNA]</scope>
    <source>
        <strain evidence="5 6">MG28</strain>
    </source>
</reference>
<comment type="similarity">
    <text evidence="1">Belongs to the bacterial solute-binding protein 1 family.</text>
</comment>
<organism evidence="5 6">
    <name type="scientific">Streptomyces akebiae</name>
    <dbReference type="NCBI Taxonomy" id="2865673"/>
    <lineage>
        <taxon>Bacteria</taxon>
        <taxon>Bacillati</taxon>
        <taxon>Actinomycetota</taxon>
        <taxon>Actinomycetes</taxon>
        <taxon>Kitasatosporales</taxon>
        <taxon>Streptomycetaceae</taxon>
        <taxon>Streptomyces</taxon>
    </lineage>
</organism>
<evidence type="ECO:0000313" key="5">
    <source>
        <dbReference type="EMBL" id="QYX75487.1"/>
    </source>
</evidence>
<feature type="chain" id="PRO_5045069568" evidence="4">
    <location>
        <begin position="25"/>
        <end position="447"/>
    </location>
</feature>
<dbReference type="Proteomes" id="UP000827138">
    <property type="component" value="Chromosome"/>
</dbReference>
<dbReference type="Gene3D" id="3.40.190.10">
    <property type="entry name" value="Periplasmic binding protein-like II"/>
    <property type="match status" value="1"/>
</dbReference>
<accession>A0ABX8XIS2</accession>
<sequence>MRLRTLTAWAGALTLSLVTGCAQGDGTGASSNTVTYWLWDANQLPAYQACAKDFEKENPGLRVKISQLGWSDYWTKLTAGFIAGTQPDVFTDHIQKFGQFADLEVLEPLDDLGIEDSDYQPGLAANWIGQDGRRYGSPKDWDTVALYYNKELAKDAGLTADELNDLSWNPEDGGTFEKAVARLTVDGKGRRGDEPGFDKNDVKVYGLASNGGGYADGQTQWSPFTGSTGWSYTDKARWGTKYRYDSETFQSVISWYFGLAEKGYMVPFSDYNVQSNQANTQVAAGKAAATFDGAWMISTYAGFKGMDIGTALTPAGPTGKRATMMNGLADSITKASKNKAGARKWVAYLASDACQSTVGRYGVVFPATPAGTEAAVAAYEKKGLDVSAFTEPVADKQDFRTFSYPITNYAADVTALMQPAMEDIYGNGAPVSGLDETNDQINLILDQ</sequence>
<dbReference type="EMBL" id="CP080647">
    <property type="protein sequence ID" value="QYX75487.1"/>
    <property type="molecule type" value="Genomic_DNA"/>
</dbReference>
<evidence type="ECO:0000256" key="2">
    <source>
        <dbReference type="ARBA" id="ARBA00022448"/>
    </source>
</evidence>
<dbReference type="PANTHER" id="PTHR30061:SF50">
    <property type="entry name" value="MALTOSE_MALTODEXTRIN-BINDING PERIPLASMIC PROTEIN"/>
    <property type="match status" value="1"/>
</dbReference>
<dbReference type="Pfam" id="PF01547">
    <property type="entry name" value="SBP_bac_1"/>
    <property type="match status" value="1"/>
</dbReference>
<evidence type="ECO:0000256" key="3">
    <source>
        <dbReference type="ARBA" id="ARBA00022729"/>
    </source>
</evidence>
<name>A0ABX8XIS2_9ACTN</name>
<keyword evidence="6" id="KW-1185">Reference proteome</keyword>
<gene>
    <name evidence="5" type="ORF">K1J60_02220</name>
</gene>
<keyword evidence="3 4" id="KW-0732">Signal</keyword>
<evidence type="ECO:0000256" key="4">
    <source>
        <dbReference type="SAM" id="SignalP"/>
    </source>
</evidence>
<feature type="signal peptide" evidence="4">
    <location>
        <begin position="1"/>
        <end position="24"/>
    </location>
</feature>